<gene>
    <name evidence="2" type="ORF">DKG74_07195</name>
</gene>
<evidence type="ECO:0000259" key="1">
    <source>
        <dbReference type="Pfam" id="PF22262"/>
    </source>
</evidence>
<dbReference type="InterPro" id="IPR053802">
    <property type="entry name" value="DUF6950"/>
</dbReference>
<feature type="domain" description="DUF6950" evidence="1">
    <location>
        <begin position="3"/>
        <end position="131"/>
    </location>
</feature>
<organism evidence="2 3">
    <name type="scientific">Zavarzinia aquatilis</name>
    <dbReference type="NCBI Taxonomy" id="2211142"/>
    <lineage>
        <taxon>Bacteria</taxon>
        <taxon>Pseudomonadati</taxon>
        <taxon>Pseudomonadota</taxon>
        <taxon>Alphaproteobacteria</taxon>
        <taxon>Rhodospirillales</taxon>
        <taxon>Zavarziniaceae</taxon>
        <taxon>Zavarzinia</taxon>
    </lineage>
</organism>
<protein>
    <recommendedName>
        <fullName evidence="1">DUF6950 domain-containing protein</fullName>
    </recommendedName>
</protein>
<comment type="caution">
    <text evidence="2">The sequence shown here is derived from an EMBL/GenBank/DDBJ whole genome shotgun (WGS) entry which is preliminary data.</text>
</comment>
<dbReference type="AlphaFoldDB" id="A0A317EGQ5"/>
<evidence type="ECO:0000313" key="3">
    <source>
        <dbReference type="Proteomes" id="UP000245461"/>
    </source>
</evidence>
<dbReference type="Pfam" id="PF22262">
    <property type="entry name" value="DUF6950"/>
    <property type="match status" value="1"/>
</dbReference>
<name>A0A317EGQ5_9PROT</name>
<dbReference type="Proteomes" id="UP000245461">
    <property type="component" value="Unassembled WGS sequence"/>
</dbReference>
<keyword evidence="3" id="KW-1185">Reference proteome</keyword>
<sequence>MMLRDYLESCCRRRWEWGSHDCTLFAADWVLAVTGTDPAAGWRGRYGSADECRARLLNAGGLEAVVARAMTAARFSETDAPVTGDVGLVRAPTALDGMGVVSAIRQGDLWVVRGIRRLLAAPFPTARAWRVAA</sequence>
<evidence type="ECO:0000313" key="2">
    <source>
        <dbReference type="EMBL" id="PWR24583.1"/>
    </source>
</evidence>
<dbReference type="EMBL" id="QGLE01000003">
    <property type="protein sequence ID" value="PWR24583.1"/>
    <property type="molecule type" value="Genomic_DNA"/>
</dbReference>
<proteinExistence type="predicted"/>
<reference evidence="2 3" key="1">
    <citation type="submission" date="2018-05" db="EMBL/GenBank/DDBJ databases">
        <title>Zavarzinia sp. HR-AS.</title>
        <authorList>
            <person name="Lee Y."/>
            <person name="Jeon C.O."/>
        </authorList>
    </citation>
    <scope>NUCLEOTIDE SEQUENCE [LARGE SCALE GENOMIC DNA]</scope>
    <source>
        <strain evidence="2 3">HR-AS</strain>
    </source>
</reference>
<accession>A0A317EGQ5</accession>